<feature type="domain" description="Response regulatory" evidence="3">
    <location>
        <begin position="6"/>
        <end position="123"/>
    </location>
</feature>
<evidence type="ECO:0000256" key="1">
    <source>
        <dbReference type="ARBA" id="ARBA00022553"/>
    </source>
</evidence>
<evidence type="ECO:0000313" key="4">
    <source>
        <dbReference type="EMBL" id="MET7014240.1"/>
    </source>
</evidence>
<dbReference type="SMART" id="SM00448">
    <property type="entry name" value="REC"/>
    <property type="match status" value="1"/>
</dbReference>
<keyword evidence="1 2" id="KW-0597">Phosphoprotein</keyword>
<feature type="modified residue" description="4-aspartylphosphate" evidence="2">
    <location>
        <position position="58"/>
    </location>
</feature>
<dbReference type="PROSITE" id="PS50110">
    <property type="entry name" value="RESPONSE_REGULATORY"/>
    <property type="match status" value="1"/>
</dbReference>
<dbReference type="Pfam" id="PF00072">
    <property type="entry name" value="Response_reg"/>
    <property type="match status" value="1"/>
</dbReference>
<dbReference type="PANTHER" id="PTHR44591:SF23">
    <property type="entry name" value="CHEY SUBFAMILY"/>
    <property type="match status" value="1"/>
</dbReference>
<dbReference type="InterPro" id="IPR050595">
    <property type="entry name" value="Bact_response_regulator"/>
</dbReference>
<dbReference type="Proteomes" id="UP001549691">
    <property type="component" value="Unassembled WGS sequence"/>
</dbReference>
<evidence type="ECO:0000313" key="5">
    <source>
        <dbReference type="Proteomes" id="UP001549691"/>
    </source>
</evidence>
<name>A0ABV2TJZ8_9RHOO</name>
<evidence type="ECO:0000256" key="2">
    <source>
        <dbReference type="PROSITE-ProRule" id="PRU00169"/>
    </source>
</evidence>
<dbReference type="InterPro" id="IPR011006">
    <property type="entry name" value="CheY-like_superfamily"/>
</dbReference>
<evidence type="ECO:0000259" key="3">
    <source>
        <dbReference type="PROSITE" id="PS50110"/>
    </source>
</evidence>
<dbReference type="PANTHER" id="PTHR44591">
    <property type="entry name" value="STRESS RESPONSE REGULATOR PROTEIN 1"/>
    <property type="match status" value="1"/>
</dbReference>
<gene>
    <name evidence="4" type="ORF">ABXR19_08555</name>
</gene>
<protein>
    <submittedName>
        <fullName evidence="4">Response regulator</fullName>
    </submittedName>
</protein>
<reference evidence="4 5" key="1">
    <citation type="submission" date="2024-07" db="EMBL/GenBank/DDBJ databases">
        <title>Uliginosibacterium flavum JJ3220;KACC:17644.</title>
        <authorList>
            <person name="Kim M.K."/>
        </authorList>
    </citation>
    <scope>NUCLEOTIDE SEQUENCE [LARGE SCALE GENOMIC DNA]</scope>
    <source>
        <strain evidence="4 5">KACC:17644</strain>
    </source>
</reference>
<proteinExistence type="predicted"/>
<organism evidence="4 5">
    <name type="scientific">Uliginosibacterium flavum</name>
    <dbReference type="NCBI Taxonomy" id="1396831"/>
    <lineage>
        <taxon>Bacteria</taxon>
        <taxon>Pseudomonadati</taxon>
        <taxon>Pseudomonadota</taxon>
        <taxon>Betaproteobacteria</taxon>
        <taxon>Rhodocyclales</taxon>
        <taxon>Zoogloeaceae</taxon>
        <taxon>Uliginosibacterium</taxon>
    </lineage>
</organism>
<dbReference type="EMBL" id="JBEWZI010000007">
    <property type="protein sequence ID" value="MET7014240.1"/>
    <property type="molecule type" value="Genomic_DNA"/>
</dbReference>
<dbReference type="SUPFAM" id="SSF52172">
    <property type="entry name" value="CheY-like"/>
    <property type="match status" value="1"/>
</dbReference>
<sequence>MNDATTVLLIEDDPADAKLIQDALVDTADGCFHVELVTCLAEALKRLNEERVEVILLDVTLPDAQGIDAFDRVSHAAPDSLILVLCGAIDEETARQAMQRGAHDYLSKAHIDAHWLPRALRYVIERESARDALRNSEERFRAISDASPLGSIAPSQQGGSSPMYIPTIMRENWSTTR</sequence>
<dbReference type="RefSeq" id="WP_354600699.1">
    <property type="nucleotide sequence ID" value="NZ_JBEWZI010000007.1"/>
</dbReference>
<keyword evidence="5" id="KW-1185">Reference proteome</keyword>
<dbReference type="InterPro" id="IPR001789">
    <property type="entry name" value="Sig_transdc_resp-reg_receiver"/>
</dbReference>
<comment type="caution">
    <text evidence="4">The sequence shown here is derived from an EMBL/GenBank/DDBJ whole genome shotgun (WGS) entry which is preliminary data.</text>
</comment>
<dbReference type="Gene3D" id="3.40.50.2300">
    <property type="match status" value="1"/>
</dbReference>
<dbReference type="CDD" id="cd00156">
    <property type="entry name" value="REC"/>
    <property type="match status" value="1"/>
</dbReference>
<accession>A0ABV2TJZ8</accession>